<feature type="region of interest" description="Disordered" evidence="1">
    <location>
        <begin position="32"/>
        <end position="82"/>
    </location>
</feature>
<dbReference type="EMBL" id="CM009753">
    <property type="protein sequence ID" value="PUZ53165.1"/>
    <property type="molecule type" value="Genomic_DNA"/>
</dbReference>
<evidence type="ECO:0000313" key="3">
    <source>
        <dbReference type="Proteomes" id="UP000244336"/>
    </source>
</evidence>
<proteinExistence type="predicted"/>
<evidence type="ECO:0000256" key="1">
    <source>
        <dbReference type="SAM" id="MobiDB-lite"/>
    </source>
</evidence>
<feature type="compositionally biased region" description="Low complexity" evidence="1">
    <location>
        <begin position="57"/>
        <end position="68"/>
    </location>
</feature>
<reference evidence="2 3" key="1">
    <citation type="submission" date="2018-04" db="EMBL/GenBank/DDBJ databases">
        <title>WGS assembly of Panicum hallii var. hallii HAL2.</title>
        <authorList>
            <person name="Lovell J."/>
            <person name="Jenkins J."/>
            <person name="Lowry D."/>
            <person name="Mamidi S."/>
            <person name="Sreedasyam A."/>
            <person name="Weng X."/>
            <person name="Barry K."/>
            <person name="Bonette J."/>
            <person name="Campitelli B."/>
            <person name="Daum C."/>
            <person name="Gordon S."/>
            <person name="Gould B."/>
            <person name="Lipzen A."/>
            <person name="MacQueen A."/>
            <person name="Palacio-Mejia J."/>
            <person name="Plott C."/>
            <person name="Shakirov E."/>
            <person name="Shu S."/>
            <person name="Yoshinaga Y."/>
            <person name="Zane M."/>
            <person name="Rokhsar D."/>
            <person name="Grimwood J."/>
            <person name="Schmutz J."/>
            <person name="Juenger T."/>
        </authorList>
    </citation>
    <scope>NUCLEOTIDE SEQUENCE [LARGE SCALE GENOMIC DNA]</scope>
    <source>
        <strain evidence="3">cv. HAL2</strain>
    </source>
</reference>
<accession>A0A2T7DC65</accession>
<evidence type="ECO:0000313" key="2">
    <source>
        <dbReference type="EMBL" id="PUZ53165.1"/>
    </source>
</evidence>
<dbReference type="Gramene" id="PUZ53165">
    <property type="protein sequence ID" value="PUZ53165"/>
    <property type="gene ID" value="GQ55_5G032200"/>
</dbReference>
<sequence>MRPATLVYAVRVYTVYARGAVVLPARRRGVRLERERDRPQQGHSQTSRSACLRAHDASSSPVAVAASGGEERRGPARARARAGVRHGATTCRRLSLRHRPPCPPRLSPLSGDLLARCSGHTTLVSHQDLPTVFLQLFFLLTCCFRRPDSRNGFPRLSFVLSLCLCLL</sequence>
<organism evidence="2 3">
    <name type="scientific">Panicum hallii var. hallii</name>
    <dbReference type="NCBI Taxonomy" id="1504633"/>
    <lineage>
        <taxon>Eukaryota</taxon>
        <taxon>Viridiplantae</taxon>
        <taxon>Streptophyta</taxon>
        <taxon>Embryophyta</taxon>
        <taxon>Tracheophyta</taxon>
        <taxon>Spermatophyta</taxon>
        <taxon>Magnoliopsida</taxon>
        <taxon>Liliopsida</taxon>
        <taxon>Poales</taxon>
        <taxon>Poaceae</taxon>
        <taxon>PACMAD clade</taxon>
        <taxon>Panicoideae</taxon>
        <taxon>Panicodae</taxon>
        <taxon>Paniceae</taxon>
        <taxon>Panicinae</taxon>
        <taxon>Panicum</taxon>
        <taxon>Panicum sect. Panicum</taxon>
    </lineage>
</organism>
<dbReference type="Proteomes" id="UP000244336">
    <property type="component" value="Chromosome 5"/>
</dbReference>
<name>A0A2T7DC65_9POAL</name>
<protein>
    <submittedName>
        <fullName evidence="2">Uncharacterized protein</fullName>
    </submittedName>
</protein>
<gene>
    <name evidence="2" type="ORF">GQ55_5G032200</name>
</gene>
<keyword evidence="3" id="KW-1185">Reference proteome</keyword>
<dbReference type="AlphaFoldDB" id="A0A2T7DC65"/>